<protein>
    <submittedName>
        <fullName evidence="3">XRE family transcriptional regulator</fullName>
    </submittedName>
</protein>
<dbReference type="InterPro" id="IPR050807">
    <property type="entry name" value="TransReg_Diox_bact_type"/>
</dbReference>
<evidence type="ECO:0000313" key="3">
    <source>
        <dbReference type="EMBL" id="MEA1604600.1"/>
    </source>
</evidence>
<proteinExistence type="predicted"/>
<keyword evidence="1" id="KW-0238">DNA-binding</keyword>
<dbReference type="PROSITE" id="PS50943">
    <property type="entry name" value="HTH_CROC1"/>
    <property type="match status" value="1"/>
</dbReference>
<dbReference type="EMBL" id="JAYEET010000003">
    <property type="protein sequence ID" value="MEA1604600.1"/>
    <property type="molecule type" value="Genomic_DNA"/>
</dbReference>
<keyword evidence="4" id="KW-1185">Reference proteome</keyword>
<evidence type="ECO:0000313" key="4">
    <source>
        <dbReference type="Proteomes" id="UP001292571"/>
    </source>
</evidence>
<dbReference type="SMART" id="SM00530">
    <property type="entry name" value="HTH_XRE"/>
    <property type="match status" value="1"/>
</dbReference>
<evidence type="ECO:0000256" key="1">
    <source>
        <dbReference type="ARBA" id="ARBA00023125"/>
    </source>
</evidence>
<dbReference type="InterPro" id="IPR013096">
    <property type="entry name" value="Cupin_2"/>
</dbReference>
<dbReference type="PANTHER" id="PTHR46797:SF20">
    <property type="entry name" value="BLR4304 PROTEIN"/>
    <property type="match status" value="1"/>
</dbReference>
<dbReference type="RefSeq" id="WP_274088378.1">
    <property type="nucleotide sequence ID" value="NZ_JAYEET010000003.1"/>
</dbReference>
<accession>A0ABU5P4K8</accession>
<name>A0ABU5P4K8_9PSED</name>
<organism evidence="3 4">
    <name type="scientific">Pseudomonas spirodelae</name>
    <dbReference type="NCBI Taxonomy" id="3101751"/>
    <lineage>
        <taxon>Bacteria</taxon>
        <taxon>Pseudomonadati</taxon>
        <taxon>Pseudomonadota</taxon>
        <taxon>Gammaproteobacteria</taxon>
        <taxon>Pseudomonadales</taxon>
        <taxon>Pseudomonadaceae</taxon>
        <taxon>Pseudomonas</taxon>
    </lineage>
</organism>
<feature type="domain" description="HTH cro/C1-type" evidence="2">
    <location>
        <begin position="26"/>
        <end position="80"/>
    </location>
</feature>
<evidence type="ECO:0000259" key="2">
    <source>
        <dbReference type="PROSITE" id="PS50943"/>
    </source>
</evidence>
<dbReference type="CDD" id="cd02209">
    <property type="entry name" value="cupin_XRE_C"/>
    <property type="match status" value="1"/>
</dbReference>
<dbReference type="Gene3D" id="1.10.260.40">
    <property type="entry name" value="lambda repressor-like DNA-binding domains"/>
    <property type="match status" value="1"/>
</dbReference>
<gene>
    <name evidence="3" type="ORF">SOP97_02050</name>
</gene>
<dbReference type="InterPro" id="IPR001387">
    <property type="entry name" value="Cro/C1-type_HTH"/>
</dbReference>
<dbReference type="PANTHER" id="PTHR46797">
    <property type="entry name" value="HTH-TYPE TRANSCRIPTIONAL REGULATOR"/>
    <property type="match status" value="1"/>
</dbReference>
<dbReference type="SUPFAM" id="SSF51182">
    <property type="entry name" value="RmlC-like cupins"/>
    <property type="match status" value="1"/>
</dbReference>
<dbReference type="InterPro" id="IPR010982">
    <property type="entry name" value="Lambda_DNA-bd_dom_sf"/>
</dbReference>
<dbReference type="InterPro" id="IPR011051">
    <property type="entry name" value="RmlC_Cupin_sf"/>
</dbReference>
<reference evidence="3 4" key="1">
    <citation type="submission" date="2023-12" db="EMBL/GenBank/DDBJ databases">
        <title>Pseudomonas sp. T5W1.</title>
        <authorList>
            <person name="Maltman C."/>
        </authorList>
    </citation>
    <scope>NUCLEOTIDE SEQUENCE [LARGE SCALE GENOMIC DNA]</scope>
    <source>
        <strain evidence="3 4">T5W1</strain>
    </source>
</reference>
<dbReference type="InterPro" id="IPR014710">
    <property type="entry name" value="RmlC-like_jellyroll"/>
</dbReference>
<dbReference type="Proteomes" id="UP001292571">
    <property type="component" value="Unassembled WGS sequence"/>
</dbReference>
<dbReference type="CDD" id="cd00093">
    <property type="entry name" value="HTH_XRE"/>
    <property type="match status" value="1"/>
</dbReference>
<dbReference type="Pfam" id="PF13560">
    <property type="entry name" value="HTH_31"/>
    <property type="match status" value="1"/>
</dbReference>
<dbReference type="SUPFAM" id="SSF47413">
    <property type="entry name" value="lambda repressor-like DNA-binding domains"/>
    <property type="match status" value="1"/>
</dbReference>
<sequence length="205" mass="22648">MTLENREPAPALPAPELSSSVLAAKLRLLRRNAELTLQQLSRRCGISASALSKIENGQLSPTYEKIAALALGLNVEVGELFSPTVKAAPLGRRSVTRRHQGVAHRTDQYTYEMLHTDLADKRFIPLVTTVRAHDRAEFTKLLSHDGEELLFVLTGEVILHTEGYEPLHMSPGDSCYFDSRMGHACVSGTEEDATVLWVSSHANMR</sequence>
<dbReference type="Gene3D" id="2.60.120.10">
    <property type="entry name" value="Jelly Rolls"/>
    <property type="match status" value="1"/>
</dbReference>
<dbReference type="Pfam" id="PF07883">
    <property type="entry name" value="Cupin_2"/>
    <property type="match status" value="1"/>
</dbReference>
<comment type="caution">
    <text evidence="3">The sequence shown here is derived from an EMBL/GenBank/DDBJ whole genome shotgun (WGS) entry which is preliminary data.</text>
</comment>